<feature type="signal peptide" evidence="1">
    <location>
        <begin position="1"/>
        <end position="22"/>
    </location>
</feature>
<organism evidence="3 4">
    <name type="scientific">Actinomadura meyerae</name>
    <dbReference type="NCBI Taxonomy" id="240840"/>
    <lineage>
        <taxon>Bacteria</taxon>
        <taxon>Bacillati</taxon>
        <taxon>Actinomycetota</taxon>
        <taxon>Actinomycetes</taxon>
        <taxon>Streptosporangiales</taxon>
        <taxon>Thermomonosporaceae</taxon>
        <taxon>Actinomadura</taxon>
    </lineage>
</organism>
<dbReference type="PROSITE" id="PS51257">
    <property type="entry name" value="PROKAR_LIPOPROTEIN"/>
    <property type="match status" value="1"/>
</dbReference>
<evidence type="ECO:0000313" key="4">
    <source>
        <dbReference type="Proteomes" id="UP000198318"/>
    </source>
</evidence>
<gene>
    <name evidence="3" type="ORF">SAMN05443665_10637</name>
</gene>
<dbReference type="Proteomes" id="UP000198318">
    <property type="component" value="Unassembled WGS sequence"/>
</dbReference>
<evidence type="ECO:0000259" key="2">
    <source>
        <dbReference type="Pfam" id="PF13349"/>
    </source>
</evidence>
<dbReference type="OrthoDB" id="4456952at2"/>
<dbReference type="PANTHER" id="PTHR34094:SF1">
    <property type="entry name" value="PROTEIN FAM185A"/>
    <property type="match status" value="1"/>
</dbReference>
<protein>
    <submittedName>
        <fullName evidence="3">Putative adhesin</fullName>
    </submittedName>
</protein>
<dbReference type="Pfam" id="PF13349">
    <property type="entry name" value="DUF4097"/>
    <property type="match status" value="1"/>
</dbReference>
<accession>A0A239P2W2</accession>
<sequence length="313" mass="32119">MRTLTGTAALAAVAAATLTACGNVSFGSGHEDRSYSAPAGATKLRIEGTSDRIVVTASDSPGIEVSERLRWSNDKNKPKVEHVTEGGTVKLTAKCGGQAIGIGMSSCGVSYRVRVPRSLPVEVESRDGRIDASGLSGTVRLHSENGSIRATDLNASSVSLVSQDGSVRISGRVTTADIRSQNGSVNANGLTAGTLKVRSADGSIRLSGTATVADLRSENGGVHATGLTTDRLTARSSDGGIDLRLAAPPKAVDAEAESGSIKLCLPPGDEGYAITAHSVDGGKDIDPGIHEDSRSDRKIKLSTRDGGILVAPY</sequence>
<name>A0A239P2W2_9ACTN</name>
<keyword evidence="1" id="KW-0732">Signal</keyword>
<dbReference type="InterPro" id="IPR025164">
    <property type="entry name" value="Toastrack_DUF4097"/>
</dbReference>
<evidence type="ECO:0000313" key="3">
    <source>
        <dbReference type="EMBL" id="SNT61322.1"/>
    </source>
</evidence>
<evidence type="ECO:0000256" key="1">
    <source>
        <dbReference type="SAM" id="SignalP"/>
    </source>
</evidence>
<proteinExistence type="predicted"/>
<dbReference type="RefSeq" id="WP_089330854.1">
    <property type="nucleotide sequence ID" value="NZ_FZOR01000063.1"/>
</dbReference>
<dbReference type="PANTHER" id="PTHR34094">
    <property type="match status" value="1"/>
</dbReference>
<reference evidence="3 4" key="1">
    <citation type="submission" date="2017-06" db="EMBL/GenBank/DDBJ databases">
        <authorList>
            <person name="Kim H.J."/>
            <person name="Triplett B.A."/>
        </authorList>
    </citation>
    <scope>NUCLEOTIDE SEQUENCE [LARGE SCALE GENOMIC DNA]</scope>
    <source>
        <strain evidence="3 4">DSM 44715</strain>
    </source>
</reference>
<feature type="domain" description="DUF4097" evidence="2">
    <location>
        <begin position="176"/>
        <end position="300"/>
    </location>
</feature>
<feature type="chain" id="PRO_5038807479" evidence="1">
    <location>
        <begin position="23"/>
        <end position="313"/>
    </location>
</feature>
<dbReference type="EMBL" id="FZOR01000063">
    <property type="protein sequence ID" value="SNT61322.1"/>
    <property type="molecule type" value="Genomic_DNA"/>
</dbReference>
<keyword evidence="4" id="KW-1185">Reference proteome</keyword>
<dbReference type="AlphaFoldDB" id="A0A239P2W2"/>